<dbReference type="EMBL" id="FR695879">
    <property type="protein sequence ID" value="CBX31823.1"/>
    <property type="molecule type" value="Genomic_DNA"/>
</dbReference>
<dbReference type="PANTHER" id="PTHR30548">
    <property type="entry name" value="2-HYDROXYGLUTARYL-COA DEHYDRATASE, D-COMPONENT-RELATED"/>
    <property type="match status" value="1"/>
</dbReference>
<keyword evidence="4" id="KW-0411">Iron-sulfur</keyword>
<organism evidence="5">
    <name type="scientific">uncultured Desulfobacterium sp</name>
    <dbReference type="NCBI Taxonomy" id="201089"/>
    <lineage>
        <taxon>Bacteria</taxon>
        <taxon>Pseudomonadati</taxon>
        <taxon>Thermodesulfobacteriota</taxon>
        <taxon>Desulfobacteria</taxon>
        <taxon>Desulfobacterales</taxon>
        <taxon>Desulfobacteriaceae</taxon>
        <taxon>Desulfobacterium</taxon>
        <taxon>environmental samples</taxon>
    </lineage>
</organism>
<evidence type="ECO:0000256" key="1">
    <source>
        <dbReference type="ARBA" id="ARBA00005806"/>
    </source>
</evidence>
<evidence type="ECO:0000256" key="4">
    <source>
        <dbReference type="ARBA" id="ARBA00023014"/>
    </source>
</evidence>
<name>E1YMM9_9BACT</name>
<reference evidence="5" key="1">
    <citation type="journal article" date="2011" name="Environ. Microbiol.">
        <title>Genomic insights into the metabolic potential of the polycyclic aromatic hydrocarbon degrading sulfate-reducing Deltaproteobacterium N47.</title>
        <authorList>
            <person name="Bergmann F."/>
            <person name="Selesi D."/>
            <person name="Weinmaier T."/>
            <person name="Tischler P."/>
            <person name="Rattei T."/>
            <person name="Meckenstock R.U."/>
        </authorList>
    </citation>
    <scope>NUCLEOTIDE SEQUENCE</scope>
</reference>
<evidence type="ECO:0000256" key="3">
    <source>
        <dbReference type="ARBA" id="ARBA00023004"/>
    </source>
</evidence>
<keyword evidence="2" id="KW-0479">Metal-binding</keyword>
<dbReference type="GO" id="GO:0051536">
    <property type="term" value="F:iron-sulfur cluster binding"/>
    <property type="evidence" value="ECO:0007669"/>
    <property type="project" value="UniProtKB-KW"/>
</dbReference>
<sequence length="322" mass="37247">MTSHICDTQGKWYQIMSELEGVPYNALDFMPYEWECEHESKESKNLKHQYLKDQMLDIIEWMEKITGKKYDDEKFINALNCECESASLWAHCCMVNRSIPAVMDEKMMHSLYVTAVLMRHEKASVDFYKELLDELKDRADRGIAAIENERLRLLLDGLPPWHSLEIYRYIEEFGGVSIGSHFSFGVSGGWAYDSEQDTRVPAKTPKEAGIKLNTREEACSWYAKWLLETNTVLRSLKFSGKGKNKHILDLVKKWNVDGVLIHLNRGCEGTASGQMKIRYFLAENDIPVITFEGNHADIREFDLPRVKATINTFMETLDLKKL</sequence>
<keyword evidence="3" id="KW-0408">Iron</keyword>
<dbReference type="InterPro" id="IPR010327">
    <property type="entry name" value="FldB/FldC_alpha/beta"/>
</dbReference>
<dbReference type="PANTHER" id="PTHR30548:SF4">
    <property type="entry name" value="SUBUNIT OF OXYGEN-SENSITIVE 2-HYDROXYISOCAPROYL-COA DEHYDRATASE"/>
    <property type="match status" value="1"/>
</dbReference>
<proteinExistence type="inferred from homology"/>
<accession>E1YMM9</accession>
<dbReference type="Gene3D" id="3.40.50.11900">
    <property type="match status" value="1"/>
</dbReference>
<dbReference type="Pfam" id="PF06050">
    <property type="entry name" value="HGD-D"/>
    <property type="match status" value="1"/>
</dbReference>
<dbReference type="GO" id="GO:0046872">
    <property type="term" value="F:metal ion binding"/>
    <property type="evidence" value="ECO:0007669"/>
    <property type="project" value="UniProtKB-KW"/>
</dbReference>
<dbReference type="AlphaFoldDB" id="E1YMM9"/>
<comment type="similarity">
    <text evidence="1">Belongs to the FldB/FldC dehydratase alpha/beta subunit family.</text>
</comment>
<protein>
    <submittedName>
        <fullName evidence="5">Uncharacterized protein</fullName>
    </submittedName>
</protein>
<evidence type="ECO:0000313" key="5">
    <source>
        <dbReference type="EMBL" id="CBX31823.1"/>
    </source>
</evidence>
<gene>
    <name evidence="5" type="ORF">N47_N26480</name>
</gene>
<evidence type="ECO:0000256" key="2">
    <source>
        <dbReference type="ARBA" id="ARBA00022723"/>
    </source>
</evidence>